<keyword evidence="2" id="KW-1185">Reference proteome</keyword>
<dbReference type="EMBL" id="CP111017">
    <property type="protein sequence ID" value="WAR06783.1"/>
    <property type="molecule type" value="Genomic_DNA"/>
</dbReference>
<evidence type="ECO:0000313" key="1">
    <source>
        <dbReference type="EMBL" id="WAR06783.1"/>
    </source>
</evidence>
<organism evidence="1 2">
    <name type="scientific">Mya arenaria</name>
    <name type="common">Soft-shell clam</name>
    <dbReference type="NCBI Taxonomy" id="6604"/>
    <lineage>
        <taxon>Eukaryota</taxon>
        <taxon>Metazoa</taxon>
        <taxon>Spiralia</taxon>
        <taxon>Lophotrochozoa</taxon>
        <taxon>Mollusca</taxon>
        <taxon>Bivalvia</taxon>
        <taxon>Autobranchia</taxon>
        <taxon>Heteroconchia</taxon>
        <taxon>Euheterodonta</taxon>
        <taxon>Imparidentia</taxon>
        <taxon>Neoheterodontei</taxon>
        <taxon>Myida</taxon>
        <taxon>Myoidea</taxon>
        <taxon>Myidae</taxon>
        <taxon>Mya</taxon>
    </lineage>
</organism>
<protein>
    <submittedName>
        <fullName evidence="1">Uncharacterized protein</fullName>
    </submittedName>
</protein>
<dbReference type="Proteomes" id="UP001164746">
    <property type="component" value="Chromosome 6"/>
</dbReference>
<proteinExistence type="predicted"/>
<name>A0ABY7E9R1_MYAAR</name>
<reference evidence="1" key="1">
    <citation type="submission" date="2022-11" db="EMBL/GenBank/DDBJ databases">
        <title>Centuries of genome instability and evolution in soft-shell clam transmissible cancer (bioRxiv).</title>
        <authorList>
            <person name="Hart S.F.M."/>
            <person name="Yonemitsu M.A."/>
            <person name="Giersch R.M."/>
            <person name="Beal B.F."/>
            <person name="Arriagada G."/>
            <person name="Davis B.W."/>
            <person name="Ostrander E.A."/>
            <person name="Goff S.P."/>
            <person name="Metzger M.J."/>
        </authorList>
    </citation>
    <scope>NUCLEOTIDE SEQUENCE</scope>
    <source>
        <strain evidence="1">MELC-2E11</strain>
        <tissue evidence="1">Siphon/mantle</tissue>
    </source>
</reference>
<accession>A0ABY7E9R1</accession>
<evidence type="ECO:0000313" key="2">
    <source>
        <dbReference type="Proteomes" id="UP001164746"/>
    </source>
</evidence>
<sequence>MSSSFNATGSDNGLYVEYAFAETPPSQVHCSFDMNNDEVYFMNVTTETFKFIDIHYDTFGYYDLALICGEDSFEIAHELDKYIGTEISGVDISNKTRDIFIGVTDAEILDGKDIYFNVEFEAGLDVTINVTVNGHTQNKTVAANGSHIFILDAAWFSNGLYTVEVSLDNPISTVIQTNAIIAVQTGIEILASSLVEYLAPPYAVSADRRFNVALDFKQGENVSIVCMIIDSEQHTQQLEAEILTGQVTGTHNFMFLTSLIGNYSLEVEVSNYVSSYQSTFNLEIKSKIISVALNVSERVGMIII</sequence>
<gene>
    <name evidence="1" type="ORF">MAR_016741</name>
</gene>